<evidence type="ECO:0000256" key="5">
    <source>
        <dbReference type="ARBA" id="ARBA00022968"/>
    </source>
</evidence>
<evidence type="ECO:0008006" key="11">
    <source>
        <dbReference type="Google" id="ProtNLM"/>
    </source>
</evidence>
<protein>
    <recommendedName>
        <fullName evidence="11">Dolichyl-diphosphooligosaccharide--protein glycosyltransferase subunit 4</fullName>
    </recommendedName>
</protein>
<evidence type="ECO:0000256" key="8">
    <source>
        <dbReference type="SAM" id="Phobius"/>
    </source>
</evidence>
<comment type="similarity">
    <text evidence="2">Belongs to the OST4 family.</text>
</comment>
<dbReference type="EMBL" id="SEOQ01000438">
    <property type="protein sequence ID" value="TFY62961.1"/>
    <property type="molecule type" value="Genomic_DNA"/>
</dbReference>
<evidence type="ECO:0000313" key="10">
    <source>
        <dbReference type="Proteomes" id="UP000298327"/>
    </source>
</evidence>
<dbReference type="SUPFAM" id="SSF103464">
    <property type="entry name" value="Oligosaccharyltransferase subunit ost4p"/>
    <property type="match status" value="1"/>
</dbReference>
<dbReference type="STRING" id="205917.A0A4Y9YN82"/>
<sequence length="88" mass="9421">MLGLPKFTRGSTTDVALLPQHNLLHLYPHSTPQLPASPAHLSTIPGMTNDTLYSLANSLGVLAMISVVAYHFIAVNAKYITKNGAAQH</sequence>
<comment type="subcellular location">
    <subcellularLocation>
        <location evidence="1">Endoplasmic reticulum membrane</location>
        <topology evidence="1">Single-pass type III membrane protein</topology>
    </subcellularLocation>
</comment>
<dbReference type="AlphaFoldDB" id="A0A4Y9YN82"/>
<keyword evidence="6 8" id="KW-1133">Transmembrane helix</keyword>
<keyword evidence="4" id="KW-0256">Endoplasmic reticulum</keyword>
<gene>
    <name evidence="9" type="ORF">EVG20_g6517</name>
</gene>
<dbReference type="Proteomes" id="UP000298327">
    <property type="component" value="Unassembled WGS sequence"/>
</dbReference>
<reference evidence="9 10" key="1">
    <citation type="submission" date="2019-02" db="EMBL/GenBank/DDBJ databases">
        <title>Genome sequencing of the rare red list fungi Dentipellis fragilis.</title>
        <authorList>
            <person name="Buettner E."/>
            <person name="Kellner H."/>
        </authorList>
    </citation>
    <scope>NUCLEOTIDE SEQUENCE [LARGE SCALE GENOMIC DNA]</scope>
    <source>
        <strain evidence="9 10">DSM 105465</strain>
    </source>
</reference>
<keyword evidence="7 8" id="KW-0472">Membrane</keyword>
<feature type="transmembrane region" description="Helical" evidence="8">
    <location>
        <begin position="52"/>
        <end position="73"/>
    </location>
</feature>
<evidence type="ECO:0000256" key="1">
    <source>
        <dbReference type="ARBA" id="ARBA00004643"/>
    </source>
</evidence>
<keyword evidence="10" id="KW-1185">Reference proteome</keyword>
<comment type="caution">
    <text evidence="9">The sequence shown here is derived from an EMBL/GenBank/DDBJ whole genome shotgun (WGS) entry which is preliminary data.</text>
</comment>
<organism evidence="9 10">
    <name type="scientific">Dentipellis fragilis</name>
    <dbReference type="NCBI Taxonomy" id="205917"/>
    <lineage>
        <taxon>Eukaryota</taxon>
        <taxon>Fungi</taxon>
        <taxon>Dikarya</taxon>
        <taxon>Basidiomycota</taxon>
        <taxon>Agaricomycotina</taxon>
        <taxon>Agaricomycetes</taxon>
        <taxon>Russulales</taxon>
        <taxon>Hericiaceae</taxon>
        <taxon>Dentipellis</taxon>
    </lineage>
</organism>
<evidence type="ECO:0000256" key="4">
    <source>
        <dbReference type="ARBA" id="ARBA00022824"/>
    </source>
</evidence>
<evidence type="ECO:0000256" key="7">
    <source>
        <dbReference type="ARBA" id="ARBA00023136"/>
    </source>
</evidence>
<dbReference type="InterPro" id="IPR036330">
    <property type="entry name" value="Ost4p_sf"/>
</dbReference>
<dbReference type="InterPro" id="IPR018943">
    <property type="entry name" value="Oligosaccaryltransferase"/>
</dbReference>
<evidence type="ECO:0000256" key="6">
    <source>
        <dbReference type="ARBA" id="ARBA00022989"/>
    </source>
</evidence>
<evidence type="ECO:0000256" key="3">
    <source>
        <dbReference type="ARBA" id="ARBA00022692"/>
    </source>
</evidence>
<keyword evidence="3 8" id="KW-0812">Transmembrane</keyword>
<keyword evidence="5" id="KW-0735">Signal-anchor</keyword>
<proteinExistence type="inferred from homology"/>
<dbReference type="Pfam" id="PF10215">
    <property type="entry name" value="Ost4"/>
    <property type="match status" value="1"/>
</dbReference>
<accession>A0A4Y9YN82</accession>
<evidence type="ECO:0000256" key="2">
    <source>
        <dbReference type="ARBA" id="ARBA00007685"/>
    </source>
</evidence>
<dbReference type="OrthoDB" id="2124077at2759"/>
<dbReference type="GO" id="GO:0005789">
    <property type="term" value="C:endoplasmic reticulum membrane"/>
    <property type="evidence" value="ECO:0007669"/>
    <property type="project" value="UniProtKB-SubCell"/>
</dbReference>
<evidence type="ECO:0000313" key="9">
    <source>
        <dbReference type="EMBL" id="TFY62961.1"/>
    </source>
</evidence>
<name>A0A4Y9YN82_9AGAM</name>